<dbReference type="Pfam" id="PF00664">
    <property type="entry name" value="ABC_membrane"/>
    <property type="match status" value="1"/>
</dbReference>
<dbReference type="SUPFAM" id="SSF52540">
    <property type="entry name" value="P-loop containing nucleoside triphosphate hydrolases"/>
    <property type="match status" value="1"/>
</dbReference>
<dbReference type="InterPro" id="IPR027417">
    <property type="entry name" value="P-loop_NTPase"/>
</dbReference>
<evidence type="ECO:0000256" key="5">
    <source>
        <dbReference type="ARBA" id="ARBA00022989"/>
    </source>
</evidence>
<feature type="transmembrane region" description="Helical" evidence="7">
    <location>
        <begin position="291"/>
        <end position="311"/>
    </location>
</feature>
<feature type="transmembrane region" description="Helical" evidence="7">
    <location>
        <begin position="171"/>
        <end position="190"/>
    </location>
</feature>
<dbReference type="GO" id="GO:0005524">
    <property type="term" value="F:ATP binding"/>
    <property type="evidence" value="ECO:0007669"/>
    <property type="project" value="UniProtKB-KW"/>
</dbReference>
<evidence type="ECO:0000259" key="8">
    <source>
        <dbReference type="PROSITE" id="PS50893"/>
    </source>
</evidence>
<dbReference type="EMBL" id="BAABDC010000004">
    <property type="protein sequence ID" value="GAA3708449.1"/>
    <property type="molecule type" value="Genomic_DNA"/>
</dbReference>
<evidence type="ECO:0000313" key="10">
    <source>
        <dbReference type="EMBL" id="GAA3708449.1"/>
    </source>
</evidence>
<feature type="transmembrane region" description="Helical" evidence="7">
    <location>
        <begin position="70"/>
        <end position="90"/>
    </location>
</feature>
<keyword evidence="11" id="KW-1185">Reference proteome</keyword>
<name>A0ABP7DSX6_9MICO</name>
<evidence type="ECO:0000313" key="11">
    <source>
        <dbReference type="Proteomes" id="UP001501468"/>
    </source>
</evidence>
<proteinExistence type="predicted"/>
<dbReference type="PROSITE" id="PS00211">
    <property type="entry name" value="ABC_TRANSPORTER_1"/>
    <property type="match status" value="1"/>
</dbReference>
<dbReference type="InterPro" id="IPR011527">
    <property type="entry name" value="ABC1_TM_dom"/>
</dbReference>
<dbReference type="PROSITE" id="PS50929">
    <property type="entry name" value="ABC_TM1F"/>
    <property type="match status" value="1"/>
</dbReference>
<dbReference type="InterPro" id="IPR003439">
    <property type="entry name" value="ABC_transporter-like_ATP-bd"/>
</dbReference>
<dbReference type="SMART" id="SM00382">
    <property type="entry name" value="AAA"/>
    <property type="match status" value="1"/>
</dbReference>
<dbReference type="InterPro" id="IPR039421">
    <property type="entry name" value="Type_1_exporter"/>
</dbReference>
<dbReference type="PROSITE" id="PS50893">
    <property type="entry name" value="ABC_TRANSPORTER_2"/>
    <property type="match status" value="1"/>
</dbReference>
<dbReference type="PANTHER" id="PTHR24221">
    <property type="entry name" value="ATP-BINDING CASSETTE SUB-FAMILY B"/>
    <property type="match status" value="1"/>
</dbReference>
<dbReference type="Gene3D" id="3.40.50.300">
    <property type="entry name" value="P-loop containing nucleotide triphosphate hydrolases"/>
    <property type="match status" value="1"/>
</dbReference>
<sequence length="622" mass="66644">MNVPTTSTLREGLAVIGRGIKGQPRWFSLAVLGSVVYGVMTSLTAAAIGYVVKHAVAPAIEAQHVTASQLWFIGGVMAAVVLTTIVGVIGRRIAGGVTMYNLGAIYRRQVTRQYLRLPLSWHHRHPSGQLLSNANADVEATWNIFAPLPMALGVVVMLVFGIVQMLVVDPWLALVGLTVFPMLFLANVAFQRAMSPRVTRAQQLRADVSEVAHESFEAALIVKSLGREDHEAERFRAVTHELRDANIEVGRTRGRFDPAIEAIPTVGTLAVLFVGTLRVRSGLLTAAEVVQIAYLFSILAFPVRALGWVLAELPRAVVGWNRVSAVLDATGSMTYGERSLPSGRASHLQADHISYAYEIESETGEADRNPAVVDVTLDVAPGATVALVGPTGSGKSTLTNLVMRLVDPDSGAVLVDDVDLREVRRGGVSDVAALVAQQTFMFDDSVRGNITLGARHDDESVWHALNVAQAAAFVEKLPDGLETHVGERGASLSGGQRQRIALARAVIREPQLLILDDATSAVDPSVEQAILARLREASSGTTVLVVAYRMATILLADEVVYMEGGHVVDHGSHDQLLGRCVGYERLVTAYAREAAEREAIAAAEELVDGDAHGSDAAQEVSR</sequence>
<protein>
    <submittedName>
        <fullName evidence="10">ABC transporter ATP-binding protein</fullName>
    </submittedName>
</protein>
<keyword evidence="6 7" id="KW-0472">Membrane</keyword>
<keyword evidence="5 7" id="KW-1133">Transmembrane helix</keyword>
<organism evidence="10 11">
    <name type="scientific">Terrabacter ginsenosidimutans</name>
    <dbReference type="NCBI Taxonomy" id="490575"/>
    <lineage>
        <taxon>Bacteria</taxon>
        <taxon>Bacillati</taxon>
        <taxon>Actinomycetota</taxon>
        <taxon>Actinomycetes</taxon>
        <taxon>Micrococcales</taxon>
        <taxon>Intrasporangiaceae</taxon>
        <taxon>Terrabacter</taxon>
    </lineage>
</organism>
<comment type="subcellular location">
    <subcellularLocation>
        <location evidence="1">Cell membrane</location>
        <topology evidence="1">Multi-pass membrane protein</topology>
    </subcellularLocation>
</comment>
<dbReference type="Gene3D" id="1.20.1560.10">
    <property type="entry name" value="ABC transporter type 1, transmembrane domain"/>
    <property type="match status" value="1"/>
</dbReference>
<gene>
    <name evidence="10" type="ORF">GCM10022399_26550</name>
</gene>
<feature type="domain" description="ABC transporter" evidence="8">
    <location>
        <begin position="348"/>
        <end position="589"/>
    </location>
</feature>
<comment type="caution">
    <text evidence="10">The sequence shown here is derived from an EMBL/GenBank/DDBJ whole genome shotgun (WGS) entry which is preliminary data.</text>
</comment>
<evidence type="ECO:0000256" key="1">
    <source>
        <dbReference type="ARBA" id="ARBA00004651"/>
    </source>
</evidence>
<evidence type="ECO:0000256" key="4">
    <source>
        <dbReference type="ARBA" id="ARBA00022840"/>
    </source>
</evidence>
<feature type="transmembrane region" description="Helical" evidence="7">
    <location>
        <begin position="26"/>
        <end position="50"/>
    </location>
</feature>
<feature type="transmembrane region" description="Helical" evidence="7">
    <location>
        <begin position="144"/>
        <end position="165"/>
    </location>
</feature>
<evidence type="ECO:0000256" key="2">
    <source>
        <dbReference type="ARBA" id="ARBA00022692"/>
    </source>
</evidence>
<evidence type="ECO:0000256" key="7">
    <source>
        <dbReference type="SAM" id="Phobius"/>
    </source>
</evidence>
<dbReference type="InterPro" id="IPR003593">
    <property type="entry name" value="AAA+_ATPase"/>
</dbReference>
<keyword evidence="2 7" id="KW-0812">Transmembrane</keyword>
<dbReference type="Proteomes" id="UP001501468">
    <property type="component" value="Unassembled WGS sequence"/>
</dbReference>
<reference evidence="11" key="1">
    <citation type="journal article" date="2019" name="Int. J. Syst. Evol. Microbiol.">
        <title>The Global Catalogue of Microorganisms (GCM) 10K type strain sequencing project: providing services to taxonomists for standard genome sequencing and annotation.</title>
        <authorList>
            <consortium name="The Broad Institute Genomics Platform"/>
            <consortium name="The Broad Institute Genome Sequencing Center for Infectious Disease"/>
            <person name="Wu L."/>
            <person name="Ma J."/>
        </authorList>
    </citation>
    <scope>NUCLEOTIDE SEQUENCE [LARGE SCALE GENOMIC DNA]</scope>
    <source>
        <strain evidence="11">JCM 17125</strain>
    </source>
</reference>
<evidence type="ECO:0000256" key="6">
    <source>
        <dbReference type="ARBA" id="ARBA00023136"/>
    </source>
</evidence>
<dbReference type="SUPFAM" id="SSF90123">
    <property type="entry name" value="ABC transporter transmembrane region"/>
    <property type="match status" value="1"/>
</dbReference>
<evidence type="ECO:0000256" key="3">
    <source>
        <dbReference type="ARBA" id="ARBA00022741"/>
    </source>
</evidence>
<feature type="domain" description="ABC transmembrane type-1" evidence="9">
    <location>
        <begin position="29"/>
        <end position="315"/>
    </location>
</feature>
<dbReference type="Pfam" id="PF00005">
    <property type="entry name" value="ABC_tran"/>
    <property type="match status" value="1"/>
</dbReference>
<dbReference type="PANTHER" id="PTHR24221:SF654">
    <property type="entry name" value="ATP-BINDING CASSETTE SUB-FAMILY B MEMBER 6"/>
    <property type="match status" value="1"/>
</dbReference>
<accession>A0ABP7DSX6</accession>
<dbReference type="InterPro" id="IPR036640">
    <property type="entry name" value="ABC1_TM_sf"/>
</dbReference>
<evidence type="ECO:0000259" key="9">
    <source>
        <dbReference type="PROSITE" id="PS50929"/>
    </source>
</evidence>
<dbReference type="InterPro" id="IPR017871">
    <property type="entry name" value="ABC_transporter-like_CS"/>
</dbReference>
<keyword evidence="3" id="KW-0547">Nucleotide-binding</keyword>
<keyword evidence="4 10" id="KW-0067">ATP-binding</keyword>